<keyword evidence="1" id="KW-1133">Transmembrane helix</keyword>
<sequence length="42" mass="4425">MEEKAFQYVEFEEISSEEFNGISVGQVAAFGAGVAVGALVIT</sequence>
<reference evidence="2 3" key="1">
    <citation type="submission" date="2009-12" db="EMBL/GenBank/DDBJ databases">
        <authorList>
            <person name="Lefebure T."/>
            <person name="Cornejo O.E."/>
            <person name="Pavinski Bitar P.D."/>
            <person name="Lang P."/>
            <person name="Stanhope M.J."/>
        </authorList>
    </citation>
    <scope>NUCLEOTIDE SEQUENCE [LARGE SCALE GENOMIC DNA]</scope>
    <source>
        <strain evidence="2 3">FA-1</strain>
    </source>
</reference>
<keyword evidence="3" id="KW-1185">Reference proteome</keyword>
<protein>
    <recommendedName>
        <fullName evidence="4">Class IIb bacteriocin, lactobin A/cerein 7B family</fullName>
    </recommendedName>
</protein>
<comment type="caution">
    <text evidence="2">The sequence shown here is derived from an EMBL/GenBank/DDBJ whole genome shotgun (WGS) entry which is preliminary data.</text>
</comment>
<feature type="transmembrane region" description="Helical" evidence="1">
    <location>
        <begin position="20"/>
        <end position="41"/>
    </location>
</feature>
<evidence type="ECO:0000313" key="2">
    <source>
        <dbReference type="EMBL" id="EJN93174.1"/>
    </source>
</evidence>
<evidence type="ECO:0008006" key="4">
    <source>
        <dbReference type="Google" id="ProtNLM"/>
    </source>
</evidence>
<name>A0ABN0GRY7_STRRT</name>
<evidence type="ECO:0000313" key="3">
    <source>
        <dbReference type="Proteomes" id="UP000007815"/>
    </source>
</evidence>
<organism evidence="2 3">
    <name type="scientific">Streptococcus ratti FA-1 = DSM 20564</name>
    <dbReference type="NCBI Taxonomy" id="699248"/>
    <lineage>
        <taxon>Bacteria</taxon>
        <taxon>Bacillati</taxon>
        <taxon>Bacillota</taxon>
        <taxon>Bacilli</taxon>
        <taxon>Lactobacillales</taxon>
        <taxon>Streptococcaceae</taxon>
        <taxon>Streptococcus</taxon>
    </lineage>
</organism>
<keyword evidence="1" id="KW-0812">Transmembrane</keyword>
<gene>
    <name evidence="2" type="ORF">SRA_09803</name>
</gene>
<dbReference type="Proteomes" id="UP000007815">
    <property type="component" value="Unassembled WGS sequence"/>
</dbReference>
<dbReference type="EMBL" id="AJTZ01000006">
    <property type="protein sequence ID" value="EJN93174.1"/>
    <property type="molecule type" value="Genomic_DNA"/>
</dbReference>
<keyword evidence="1" id="KW-0472">Membrane</keyword>
<evidence type="ECO:0000256" key="1">
    <source>
        <dbReference type="SAM" id="Phobius"/>
    </source>
</evidence>
<accession>A0ABN0GRY7</accession>
<proteinExistence type="predicted"/>